<evidence type="ECO:0000313" key="1">
    <source>
        <dbReference type="EMBL" id="KAH6929797.1"/>
    </source>
</evidence>
<dbReference type="Proteomes" id="UP000821845">
    <property type="component" value="Chromosome 5"/>
</dbReference>
<organism evidence="1 2">
    <name type="scientific">Hyalomma asiaticum</name>
    <name type="common">Tick</name>
    <dbReference type="NCBI Taxonomy" id="266040"/>
    <lineage>
        <taxon>Eukaryota</taxon>
        <taxon>Metazoa</taxon>
        <taxon>Ecdysozoa</taxon>
        <taxon>Arthropoda</taxon>
        <taxon>Chelicerata</taxon>
        <taxon>Arachnida</taxon>
        <taxon>Acari</taxon>
        <taxon>Parasitiformes</taxon>
        <taxon>Ixodida</taxon>
        <taxon>Ixodoidea</taxon>
        <taxon>Ixodidae</taxon>
        <taxon>Hyalomminae</taxon>
        <taxon>Hyalomma</taxon>
    </lineage>
</organism>
<sequence>MQGRWKGAQPRDGEKMENEWIRENGARARKKTKRFRELTGLEKGSVSNGAAQQDEIWSEREALFGAPKNSRRPRPSGTANQPFTFTR</sequence>
<name>A0ACB7S9G8_HYAAI</name>
<protein>
    <submittedName>
        <fullName evidence="1">Uncharacterized protein</fullName>
    </submittedName>
</protein>
<keyword evidence="2" id="KW-1185">Reference proteome</keyword>
<accession>A0ACB7S9G8</accession>
<reference evidence="1" key="1">
    <citation type="submission" date="2020-05" db="EMBL/GenBank/DDBJ databases">
        <title>Large-scale comparative analyses of tick genomes elucidate their genetic diversity and vector capacities.</title>
        <authorList>
            <person name="Jia N."/>
            <person name="Wang J."/>
            <person name="Shi W."/>
            <person name="Du L."/>
            <person name="Sun Y."/>
            <person name="Zhan W."/>
            <person name="Jiang J."/>
            <person name="Wang Q."/>
            <person name="Zhang B."/>
            <person name="Ji P."/>
            <person name="Sakyi L.B."/>
            <person name="Cui X."/>
            <person name="Yuan T."/>
            <person name="Jiang B."/>
            <person name="Yang W."/>
            <person name="Lam T.T.-Y."/>
            <person name="Chang Q."/>
            <person name="Ding S."/>
            <person name="Wang X."/>
            <person name="Zhu J."/>
            <person name="Ruan X."/>
            <person name="Zhao L."/>
            <person name="Wei J."/>
            <person name="Que T."/>
            <person name="Du C."/>
            <person name="Cheng J."/>
            <person name="Dai P."/>
            <person name="Han X."/>
            <person name="Huang E."/>
            <person name="Gao Y."/>
            <person name="Liu J."/>
            <person name="Shao H."/>
            <person name="Ye R."/>
            <person name="Li L."/>
            <person name="Wei W."/>
            <person name="Wang X."/>
            <person name="Wang C."/>
            <person name="Yang T."/>
            <person name="Huo Q."/>
            <person name="Li W."/>
            <person name="Guo W."/>
            <person name="Chen H."/>
            <person name="Zhou L."/>
            <person name="Ni X."/>
            <person name="Tian J."/>
            <person name="Zhou Y."/>
            <person name="Sheng Y."/>
            <person name="Liu T."/>
            <person name="Pan Y."/>
            <person name="Xia L."/>
            <person name="Li J."/>
            <person name="Zhao F."/>
            <person name="Cao W."/>
        </authorList>
    </citation>
    <scope>NUCLEOTIDE SEQUENCE</scope>
    <source>
        <strain evidence="1">Hyas-2018</strain>
    </source>
</reference>
<dbReference type="EMBL" id="CM023485">
    <property type="protein sequence ID" value="KAH6929797.1"/>
    <property type="molecule type" value="Genomic_DNA"/>
</dbReference>
<evidence type="ECO:0000313" key="2">
    <source>
        <dbReference type="Proteomes" id="UP000821845"/>
    </source>
</evidence>
<proteinExistence type="predicted"/>
<comment type="caution">
    <text evidence="1">The sequence shown here is derived from an EMBL/GenBank/DDBJ whole genome shotgun (WGS) entry which is preliminary data.</text>
</comment>
<gene>
    <name evidence="1" type="ORF">HPB50_005884</name>
</gene>